<organism evidence="1 2">
    <name type="scientific">Sporomusa ovata</name>
    <dbReference type="NCBI Taxonomy" id="2378"/>
    <lineage>
        <taxon>Bacteria</taxon>
        <taxon>Bacillati</taxon>
        <taxon>Bacillota</taxon>
        <taxon>Negativicutes</taxon>
        <taxon>Selenomonadales</taxon>
        <taxon>Sporomusaceae</taxon>
        <taxon>Sporomusa</taxon>
    </lineage>
</organism>
<dbReference type="Proteomes" id="UP000049855">
    <property type="component" value="Unassembled WGS sequence"/>
</dbReference>
<gene>
    <name evidence="1" type="ORF">SpAn4DRAFT_1413</name>
</gene>
<dbReference type="SUPFAM" id="SSF53756">
    <property type="entry name" value="UDP-Glycosyltransferase/glycogen phosphorylase"/>
    <property type="match status" value="1"/>
</dbReference>
<evidence type="ECO:0000313" key="1">
    <source>
        <dbReference type="EMBL" id="CQR70444.1"/>
    </source>
</evidence>
<dbReference type="AlphaFoldDB" id="A0A0U1KUS5"/>
<name>A0A0U1KUS5_9FIRM</name>
<dbReference type="RefSeq" id="WP_028971763.1">
    <property type="nucleotide sequence ID" value="NZ_CTRP01000003.1"/>
</dbReference>
<protein>
    <submittedName>
        <fullName evidence="1">Uncharacterized protein</fullName>
    </submittedName>
</protein>
<reference evidence="2" key="1">
    <citation type="submission" date="2015-03" db="EMBL/GenBank/DDBJ databases">
        <authorList>
            <person name="Nijsse Bart"/>
        </authorList>
    </citation>
    <scope>NUCLEOTIDE SEQUENCE [LARGE SCALE GENOMIC DNA]</scope>
</reference>
<accession>A0A0U1KUS5</accession>
<sequence>MKKIIFLAHDPGGYDVVFPVAENFQRESCAADFYCIGPAANLNPLYKITPDELLKKIKYQLDYRKITGLVTGTSWGSYAELQAIAACKQAGVPTVAILDYWSNYKTRFVCSSGETIYPDYYIVMDQLAREEAIQDGIPQTIIKVLGHPGLDKYITKQISTNNPGRDFKKALFLSQPLSALYGEKLGYTEQQALYDCANVLTRHNCVLHVKFHPKDEVSFQQCYAEMAVSGNLFDIIPEYDLIIGMSTMGLLHAVLMGVPAISYQPNLRESDMCITNKLGLTKCANSLQELELQLALMSSHDINSCNELSQKLIWLDGHSTNRVAAFIREVFI</sequence>
<evidence type="ECO:0000313" key="2">
    <source>
        <dbReference type="Proteomes" id="UP000049855"/>
    </source>
</evidence>
<keyword evidence="2" id="KW-1185">Reference proteome</keyword>
<dbReference type="EMBL" id="CTRP01000003">
    <property type="protein sequence ID" value="CQR70444.1"/>
    <property type="molecule type" value="Genomic_DNA"/>
</dbReference>
<proteinExistence type="predicted"/>